<dbReference type="SUPFAM" id="SSF141673">
    <property type="entry name" value="MOSC N-terminal domain-like"/>
    <property type="match status" value="1"/>
</dbReference>
<feature type="domain" description="MOSC" evidence="1">
    <location>
        <begin position="128"/>
        <end position="268"/>
    </location>
</feature>
<accession>A0ABT7Y9D1</accession>
<dbReference type="SUPFAM" id="SSF50800">
    <property type="entry name" value="PK beta-barrel domain-like"/>
    <property type="match status" value="1"/>
</dbReference>
<protein>
    <submittedName>
        <fullName evidence="2">MOSC domain-containing protein</fullName>
    </submittedName>
</protein>
<evidence type="ECO:0000259" key="1">
    <source>
        <dbReference type="PROSITE" id="PS51340"/>
    </source>
</evidence>
<dbReference type="InterPro" id="IPR005303">
    <property type="entry name" value="MOCOS_middle"/>
</dbReference>
<dbReference type="InterPro" id="IPR005302">
    <property type="entry name" value="MoCF_Sase_C"/>
</dbReference>
<dbReference type="PANTHER" id="PTHR14237">
    <property type="entry name" value="MOLYBDOPTERIN COFACTOR SULFURASE MOSC"/>
    <property type="match status" value="1"/>
</dbReference>
<dbReference type="EMBL" id="JAUEPH010000001">
    <property type="protein sequence ID" value="MDN3203117.1"/>
    <property type="molecule type" value="Genomic_DNA"/>
</dbReference>
<evidence type="ECO:0000313" key="3">
    <source>
        <dbReference type="Proteomes" id="UP001171916"/>
    </source>
</evidence>
<evidence type="ECO:0000313" key="2">
    <source>
        <dbReference type="EMBL" id="MDN3203117.1"/>
    </source>
</evidence>
<keyword evidence="3" id="KW-1185">Reference proteome</keyword>
<dbReference type="Proteomes" id="UP001171916">
    <property type="component" value="Unassembled WGS sequence"/>
</dbReference>
<proteinExistence type="predicted"/>
<sequence length="270" mass="30472">MQSQLKVSGLFIYPIKSLGGISLDSIEVQEAGFKYDRRWMLVDQNGMFITQRKHPKLALLKTKLEHDGLVVSQKDDPNHKLKINFSDQAIAKKRVVIWDDEVESDLLSPEYSKWFSAFLGFQVDLVKMPKDGQRPVDPKYAEKRENVSFADGMPYLIIGEEALNDLNGRLEKPVPMDRFRPNIVFSGGSAFEEDSWSYVRIGGVKFKVVKPCARCVLTTVNQDTGQTGKEPLKTLSTYRNFGNKVLFGQNALALESGKVSVGDQIIKHDQ</sequence>
<name>A0ABT7Y9D1_9BACT</name>
<gene>
    <name evidence="2" type="ORF">QVH07_03110</name>
</gene>
<organism evidence="2 3">
    <name type="scientific">Algoriphagus sediminis</name>
    <dbReference type="NCBI Taxonomy" id="3057113"/>
    <lineage>
        <taxon>Bacteria</taxon>
        <taxon>Pseudomonadati</taxon>
        <taxon>Bacteroidota</taxon>
        <taxon>Cytophagia</taxon>
        <taxon>Cytophagales</taxon>
        <taxon>Cyclobacteriaceae</taxon>
        <taxon>Algoriphagus</taxon>
    </lineage>
</organism>
<dbReference type="PROSITE" id="PS51340">
    <property type="entry name" value="MOSC"/>
    <property type="match status" value="1"/>
</dbReference>
<dbReference type="Pfam" id="PF03476">
    <property type="entry name" value="MOSC_N"/>
    <property type="match status" value="1"/>
</dbReference>
<dbReference type="PANTHER" id="PTHR14237:SF19">
    <property type="entry name" value="MITOCHONDRIAL AMIDOXIME REDUCING COMPONENT 1"/>
    <property type="match status" value="1"/>
</dbReference>
<dbReference type="Pfam" id="PF03473">
    <property type="entry name" value="MOSC"/>
    <property type="match status" value="1"/>
</dbReference>
<dbReference type="RefSeq" id="WP_289998668.1">
    <property type="nucleotide sequence ID" value="NZ_JAUEPH010000001.1"/>
</dbReference>
<comment type="caution">
    <text evidence="2">The sequence shown here is derived from an EMBL/GenBank/DDBJ whole genome shotgun (WGS) entry which is preliminary data.</text>
</comment>
<reference evidence="2" key="1">
    <citation type="submission" date="2023-06" db="EMBL/GenBank/DDBJ databases">
        <title>Robiginitalea aurantiacus sp. nov. and Algoriphagus sediminis sp. nov., isolated from coastal sediment.</title>
        <authorList>
            <person name="Zhou Z.Y."/>
            <person name="An J."/>
            <person name="Jia Y.W."/>
            <person name="Du Z.J."/>
        </authorList>
    </citation>
    <scope>NUCLEOTIDE SEQUENCE</scope>
    <source>
        <strain evidence="2">C2-7</strain>
    </source>
</reference>
<dbReference type="InterPro" id="IPR011037">
    <property type="entry name" value="Pyrv_Knase-like_insert_dom_sf"/>
</dbReference>